<dbReference type="STRING" id="1398.AB434_1768"/>
<dbReference type="InterPro" id="IPR021377">
    <property type="entry name" value="DUF3006"/>
</dbReference>
<dbReference type="RefSeq" id="WP_013858348.1">
    <property type="nucleotide sequence ID" value="NZ_CP010525.1"/>
</dbReference>
<evidence type="ECO:0000313" key="4">
    <source>
        <dbReference type="Proteomes" id="UP000070376"/>
    </source>
</evidence>
<dbReference type="Proteomes" id="UP000070376">
    <property type="component" value="Unassembled WGS sequence"/>
</dbReference>
<dbReference type="Gene3D" id="6.20.120.50">
    <property type="match status" value="1"/>
</dbReference>
<evidence type="ECO:0000313" key="2">
    <source>
        <dbReference type="EMBL" id="KWZ85955.1"/>
    </source>
</evidence>
<dbReference type="EMBL" id="CP010525">
    <property type="protein sequence ID" value="AJO24362.1"/>
    <property type="molecule type" value="Genomic_DNA"/>
</dbReference>
<reference evidence="2" key="4">
    <citation type="submission" date="2016-01" db="EMBL/GenBank/DDBJ databases">
        <authorList>
            <person name="Oliw E.H."/>
        </authorList>
    </citation>
    <scope>NUCLEOTIDE SEQUENCE [LARGE SCALE GENOMIC DNA]</scope>
    <source>
        <strain evidence="2">GED7749B</strain>
    </source>
</reference>
<keyword evidence="3" id="KW-1185">Reference proteome</keyword>
<dbReference type="Proteomes" id="UP000032024">
    <property type="component" value="Chromosome"/>
</dbReference>
<dbReference type="AlphaFoldDB" id="A0A0C5CSA8"/>
<accession>A0A0C5CSA8</accession>
<sequence>MKYIVDRIEGEFAVCEKEDRTTVDIRLSKLPSGVKAGDVLVVEDGTLRIDRQQTKERKAQIEKLADELFE</sequence>
<evidence type="ECO:0000313" key="3">
    <source>
        <dbReference type="Proteomes" id="UP000032024"/>
    </source>
</evidence>
<organism evidence="2 4">
    <name type="scientific">Heyndrickxia coagulans</name>
    <name type="common">Weizmannia coagulans</name>
    <dbReference type="NCBI Taxonomy" id="1398"/>
    <lineage>
        <taxon>Bacteria</taxon>
        <taxon>Bacillati</taxon>
        <taxon>Bacillota</taxon>
        <taxon>Bacilli</taxon>
        <taxon>Bacillales</taxon>
        <taxon>Bacillaceae</taxon>
        <taxon>Heyndrickxia</taxon>
    </lineage>
</organism>
<gene>
    <name evidence="2" type="ORF">HMPREF3213_00197</name>
    <name evidence="1" type="ORF">SB48_HM08orf05687</name>
</gene>
<dbReference type="Pfam" id="PF11213">
    <property type="entry name" value="DUF3006"/>
    <property type="match status" value="1"/>
</dbReference>
<evidence type="ECO:0000313" key="1">
    <source>
        <dbReference type="EMBL" id="AJO24362.1"/>
    </source>
</evidence>
<reference evidence="3" key="2">
    <citation type="submission" date="2015-01" db="EMBL/GenBank/DDBJ databases">
        <title>Comparative genome analysis of Bacillus coagulans HM-08, Clostridium butyricum HM-68, Bacillus subtilis HM-66 and Bacillus paralicheniformis BL-09.</title>
        <authorList>
            <person name="Zhang H."/>
        </authorList>
    </citation>
    <scope>NUCLEOTIDE SEQUENCE [LARGE SCALE GENOMIC DNA]</scope>
    <source>
        <strain evidence="3">HM-08</strain>
    </source>
</reference>
<proteinExistence type="predicted"/>
<dbReference type="OMA" id="KWAVCEA"/>
<reference evidence="4" key="3">
    <citation type="submission" date="2016-01" db="EMBL/GenBank/DDBJ databases">
        <authorList>
            <person name="Mitreva M."/>
            <person name="Pepin K.H."/>
            <person name="Mihindukulasuriya K.A."/>
            <person name="Fulton R."/>
            <person name="Fronick C."/>
            <person name="O'Laughlin M."/>
            <person name="Miner T."/>
            <person name="Herter B."/>
            <person name="Rosa B.A."/>
            <person name="Cordes M."/>
            <person name="Tomlinson C."/>
            <person name="Wollam A."/>
            <person name="Palsikar V.B."/>
            <person name="Mardis E.R."/>
            <person name="Wilson R.K."/>
        </authorList>
    </citation>
    <scope>NUCLEOTIDE SEQUENCE [LARGE SCALE GENOMIC DNA]</scope>
    <source>
        <strain evidence="4">GED7749B</strain>
    </source>
</reference>
<reference evidence="1" key="1">
    <citation type="submission" date="2015-01" db="EMBL/GenBank/DDBJ databases">
        <title>Comparative genome analysis of Bacillus coagulans HM-08, Clostridium butyricum HM-68, Bacillus subtilis HM-66 and Bacillus licheniformis BL-09.</title>
        <authorList>
            <person name="Zhang H."/>
        </authorList>
    </citation>
    <scope>NUCLEOTIDE SEQUENCE [LARGE SCALE GENOMIC DNA]</scope>
    <source>
        <strain evidence="1">HM-08</strain>
    </source>
</reference>
<name>A0A0C5CSA8_HEYCO</name>
<dbReference type="PATRIC" id="fig|1398.18.peg.3519"/>
<protein>
    <submittedName>
        <fullName evidence="2">Uncharacterized protein</fullName>
    </submittedName>
</protein>
<dbReference type="EMBL" id="LRPN01000008">
    <property type="protein sequence ID" value="KWZ85955.1"/>
    <property type="molecule type" value="Genomic_DNA"/>
</dbReference>